<dbReference type="AlphaFoldDB" id="A0A502DJT6"/>
<protein>
    <submittedName>
        <fullName evidence="2">SDR family oxidoreductase</fullName>
    </submittedName>
</protein>
<organism evidence="2 3">
    <name type="scientific">Variovorax guangxiensis</name>
    <dbReference type="NCBI Taxonomy" id="1775474"/>
    <lineage>
        <taxon>Bacteria</taxon>
        <taxon>Pseudomonadati</taxon>
        <taxon>Pseudomonadota</taxon>
        <taxon>Betaproteobacteria</taxon>
        <taxon>Burkholderiales</taxon>
        <taxon>Comamonadaceae</taxon>
        <taxon>Variovorax</taxon>
    </lineage>
</organism>
<dbReference type="InterPro" id="IPR036291">
    <property type="entry name" value="NAD(P)-bd_dom_sf"/>
</dbReference>
<evidence type="ECO:0000259" key="1">
    <source>
        <dbReference type="Pfam" id="PF01370"/>
    </source>
</evidence>
<dbReference type="InterPro" id="IPR001509">
    <property type="entry name" value="Epimerase_deHydtase"/>
</dbReference>
<dbReference type="OrthoDB" id="9801056at2"/>
<dbReference type="Gene3D" id="3.40.50.720">
    <property type="entry name" value="NAD(P)-binding Rossmann-like Domain"/>
    <property type="match status" value="1"/>
</dbReference>
<dbReference type="EMBL" id="RCZI01000004">
    <property type="protein sequence ID" value="TPG25777.1"/>
    <property type="molecule type" value="Genomic_DNA"/>
</dbReference>
<dbReference type="InterPro" id="IPR051783">
    <property type="entry name" value="NAD(P)-dependent_oxidoreduct"/>
</dbReference>
<reference evidence="2 3" key="1">
    <citation type="journal article" date="2019" name="Environ. Microbiol.">
        <title>Species interactions and distinct microbial communities in high Arctic permafrost affected cryosols are associated with the CH4 and CO2 gas fluxes.</title>
        <authorList>
            <person name="Altshuler I."/>
            <person name="Hamel J."/>
            <person name="Turney S."/>
            <person name="Magnuson E."/>
            <person name="Levesque R."/>
            <person name="Greer C."/>
            <person name="Whyte L.G."/>
        </authorList>
    </citation>
    <scope>NUCLEOTIDE SEQUENCE [LARGE SCALE GENOMIC DNA]</scope>
    <source>
        <strain evidence="2 3">S06.C</strain>
    </source>
</reference>
<dbReference type="PANTHER" id="PTHR48079:SF6">
    <property type="entry name" value="NAD(P)-BINDING DOMAIN-CONTAINING PROTEIN-RELATED"/>
    <property type="match status" value="1"/>
</dbReference>
<sequence>MKVLITGANGFVGNALWRRLDAEPGMQAVGSVRAPEMAARHPQWSAVGELTATTDWSALLTGVDVVVHTAARVHVLDDSAADPVSAFRCVNVHGTLRLARQAAAAGVTRFVFVSSVKVNGESTPRGCPFTADDSPAPLDAYGVSKHEAECALRELASQTGLELVIIRPPLVYGPGVKANFAAMMQWLARGRPLPLGAVDNRRSLVALGNLVDLLVTCLQHPAATGQTFLVSDGEDVSTTQLLRRMGTALGRPARLLQVPPSWLEWGAARIGKGDVARRLCGSLQVDITKTRELLGWHPPLSLDEGLKKAAGGAA</sequence>
<gene>
    <name evidence="2" type="ORF">EAH82_15260</name>
</gene>
<dbReference type="RefSeq" id="WP_140844307.1">
    <property type="nucleotide sequence ID" value="NZ_RCZI01000004.1"/>
</dbReference>
<dbReference type="GO" id="GO:0004029">
    <property type="term" value="F:aldehyde dehydrogenase (NAD+) activity"/>
    <property type="evidence" value="ECO:0007669"/>
    <property type="project" value="TreeGrafter"/>
</dbReference>
<accession>A0A502DJT6</accession>
<dbReference type="CDD" id="cd05232">
    <property type="entry name" value="UDP_G4E_4_SDR_e"/>
    <property type="match status" value="1"/>
</dbReference>
<proteinExistence type="predicted"/>
<evidence type="ECO:0000313" key="2">
    <source>
        <dbReference type="EMBL" id="TPG25777.1"/>
    </source>
</evidence>
<dbReference type="GO" id="GO:0005737">
    <property type="term" value="C:cytoplasm"/>
    <property type="evidence" value="ECO:0007669"/>
    <property type="project" value="TreeGrafter"/>
</dbReference>
<name>A0A502DJT6_9BURK</name>
<dbReference type="Pfam" id="PF01370">
    <property type="entry name" value="Epimerase"/>
    <property type="match status" value="1"/>
</dbReference>
<dbReference type="SUPFAM" id="SSF51735">
    <property type="entry name" value="NAD(P)-binding Rossmann-fold domains"/>
    <property type="match status" value="1"/>
</dbReference>
<dbReference type="PANTHER" id="PTHR48079">
    <property type="entry name" value="PROTEIN YEEZ"/>
    <property type="match status" value="1"/>
</dbReference>
<comment type="caution">
    <text evidence="2">The sequence shown here is derived from an EMBL/GenBank/DDBJ whole genome shotgun (WGS) entry which is preliminary data.</text>
</comment>
<evidence type="ECO:0000313" key="3">
    <source>
        <dbReference type="Proteomes" id="UP000319212"/>
    </source>
</evidence>
<dbReference type="Proteomes" id="UP000319212">
    <property type="component" value="Unassembled WGS sequence"/>
</dbReference>
<feature type="domain" description="NAD-dependent epimerase/dehydratase" evidence="1">
    <location>
        <begin position="3"/>
        <end position="227"/>
    </location>
</feature>